<comment type="caution">
    <text evidence="2">The sequence shown here is derived from an EMBL/GenBank/DDBJ whole genome shotgun (WGS) entry which is preliminary data.</text>
</comment>
<dbReference type="RefSeq" id="WP_379717142.1">
    <property type="nucleotide sequence ID" value="NZ_JBHSMS010000013.1"/>
</dbReference>
<protein>
    <submittedName>
        <fullName evidence="2">Uncharacterized protein</fullName>
    </submittedName>
</protein>
<keyword evidence="1" id="KW-0812">Transmembrane</keyword>
<proteinExistence type="predicted"/>
<feature type="transmembrane region" description="Helical" evidence="1">
    <location>
        <begin position="19"/>
        <end position="37"/>
    </location>
</feature>
<evidence type="ECO:0000313" key="2">
    <source>
        <dbReference type="EMBL" id="MFC5510139.1"/>
    </source>
</evidence>
<reference evidence="3" key="1">
    <citation type="journal article" date="2019" name="Int. J. Syst. Evol. Microbiol.">
        <title>The Global Catalogue of Microorganisms (GCM) 10K type strain sequencing project: providing services to taxonomists for standard genome sequencing and annotation.</title>
        <authorList>
            <consortium name="The Broad Institute Genomics Platform"/>
            <consortium name="The Broad Institute Genome Sequencing Center for Infectious Disease"/>
            <person name="Wu L."/>
            <person name="Ma J."/>
        </authorList>
    </citation>
    <scope>NUCLEOTIDE SEQUENCE [LARGE SCALE GENOMIC DNA]</scope>
    <source>
        <strain evidence="3">CCUG 38813</strain>
    </source>
</reference>
<dbReference type="Proteomes" id="UP001596031">
    <property type="component" value="Unassembled WGS sequence"/>
</dbReference>
<gene>
    <name evidence="2" type="ORF">ACFPOU_03230</name>
</gene>
<keyword evidence="3" id="KW-1185">Reference proteome</keyword>
<keyword evidence="1" id="KW-1133">Transmembrane helix</keyword>
<organism evidence="2 3">
    <name type="scientific">Massilia jejuensis</name>
    <dbReference type="NCBI Taxonomy" id="648894"/>
    <lineage>
        <taxon>Bacteria</taxon>
        <taxon>Pseudomonadati</taxon>
        <taxon>Pseudomonadota</taxon>
        <taxon>Betaproteobacteria</taxon>
        <taxon>Burkholderiales</taxon>
        <taxon>Oxalobacteraceae</taxon>
        <taxon>Telluria group</taxon>
        <taxon>Massilia</taxon>
    </lineage>
</organism>
<accession>A0ABW0PE17</accession>
<dbReference type="EMBL" id="JBHSMS010000013">
    <property type="protein sequence ID" value="MFC5510139.1"/>
    <property type="molecule type" value="Genomic_DNA"/>
</dbReference>
<keyword evidence="1" id="KW-0472">Membrane</keyword>
<name>A0ABW0PE17_9BURK</name>
<evidence type="ECO:0000256" key="1">
    <source>
        <dbReference type="SAM" id="Phobius"/>
    </source>
</evidence>
<evidence type="ECO:0000313" key="3">
    <source>
        <dbReference type="Proteomes" id="UP001596031"/>
    </source>
</evidence>
<sequence length="60" mass="6274">MPGAAPPEAVPDRAAPRPWTPLALTLGLHLLPVLAWLTSMRGAAAPGPPQREAKAVFLQV</sequence>